<organism evidence="2 3">
    <name type="scientific">Araneus ventricosus</name>
    <name type="common">Orbweaver spider</name>
    <name type="synonym">Epeira ventricosa</name>
    <dbReference type="NCBI Taxonomy" id="182803"/>
    <lineage>
        <taxon>Eukaryota</taxon>
        <taxon>Metazoa</taxon>
        <taxon>Ecdysozoa</taxon>
        <taxon>Arthropoda</taxon>
        <taxon>Chelicerata</taxon>
        <taxon>Arachnida</taxon>
        <taxon>Araneae</taxon>
        <taxon>Araneomorphae</taxon>
        <taxon>Entelegynae</taxon>
        <taxon>Araneoidea</taxon>
        <taxon>Araneidae</taxon>
        <taxon>Araneus</taxon>
    </lineage>
</organism>
<evidence type="ECO:0000256" key="1">
    <source>
        <dbReference type="SAM" id="Phobius"/>
    </source>
</evidence>
<name>A0A4Y2X3R1_ARAVE</name>
<keyword evidence="1" id="KW-1133">Transmembrane helix</keyword>
<comment type="caution">
    <text evidence="2">The sequence shown here is derived from an EMBL/GenBank/DDBJ whole genome shotgun (WGS) entry which is preliminary data.</text>
</comment>
<feature type="transmembrane region" description="Helical" evidence="1">
    <location>
        <begin position="43"/>
        <end position="63"/>
    </location>
</feature>
<accession>A0A4Y2X3R1</accession>
<dbReference type="EMBL" id="BGPR01069842">
    <property type="protein sequence ID" value="GBO43430.1"/>
    <property type="molecule type" value="Genomic_DNA"/>
</dbReference>
<dbReference type="AlphaFoldDB" id="A0A4Y2X3R1"/>
<evidence type="ECO:0000313" key="2">
    <source>
        <dbReference type="EMBL" id="GBO43430.1"/>
    </source>
</evidence>
<reference evidence="2 3" key="1">
    <citation type="journal article" date="2019" name="Sci. Rep.">
        <title>Orb-weaving spider Araneus ventricosus genome elucidates the spidroin gene catalogue.</title>
        <authorList>
            <person name="Kono N."/>
            <person name="Nakamura H."/>
            <person name="Ohtoshi R."/>
            <person name="Moran D.A.P."/>
            <person name="Shinohara A."/>
            <person name="Yoshida Y."/>
            <person name="Fujiwara M."/>
            <person name="Mori M."/>
            <person name="Tomita M."/>
            <person name="Arakawa K."/>
        </authorList>
    </citation>
    <scope>NUCLEOTIDE SEQUENCE [LARGE SCALE GENOMIC DNA]</scope>
</reference>
<dbReference type="Proteomes" id="UP000499080">
    <property type="component" value="Unassembled WGS sequence"/>
</dbReference>
<keyword evidence="1" id="KW-0472">Membrane</keyword>
<sequence>MANWFTDPWFDLCSEYGICLPERHNNTFWEEFLHTRAERILKIHYEDVSFFAILNFLVVYFMILLEYGKTVNSLVDLTGLHEILKSIISFMVFFILTVLSYLKWKMMMVLLTPEHADGMMSLLLLHLILV</sequence>
<gene>
    <name evidence="2" type="ORF">AVEN_79372_1</name>
</gene>
<keyword evidence="3" id="KW-1185">Reference proteome</keyword>
<proteinExistence type="predicted"/>
<keyword evidence="1" id="KW-0812">Transmembrane</keyword>
<protein>
    <submittedName>
        <fullName evidence="2">Uncharacterized protein</fullName>
    </submittedName>
</protein>
<evidence type="ECO:0000313" key="3">
    <source>
        <dbReference type="Proteomes" id="UP000499080"/>
    </source>
</evidence>
<feature type="transmembrane region" description="Helical" evidence="1">
    <location>
        <begin position="83"/>
        <end position="102"/>
    </location>
</feature>